<accession>A0ABD5RXR2</accession>
<dbReference type="AlphaFoldDB" id="A0ABD5RXR2"/>
<dbReference type="Gene3D" id="3.40.50.2300">
    <property type="match status" value="2"/>
</dbReference>
<dbReference type="Pfam" id="PF13458">
    <property type="entry name" value="Peripla_BP_6"/>
    <property type="match status" value="1"/>
</dbReference>
<dbReference type="InterPro" id="IPR051010">
    <property type="entry name" value="BCAA_transport"/>
</dbReference>
<evidence type="ECO:0000256" key="1">
    <source>
        <dbReference type="ARBA" id="ARBA00022729"/>
    </source>
</evidence>
<evidence type="ECO:0000259" key="2">
    <source>
        <dbReference type="Pfam" id="PF13458"/>
    </source>
</evidence>
<dbReference type="PANTHER" id="PTHR30483">
    <property type="entry name" value="LEUCINE-SPECIFIC-BINDING PROTEIN"/>
    <property type="match status" value="1"/>
</dbReference>
<dbReference type="SUPFAM" id="SSF53822">
    <property type="entry name" value="Periplasmic binding protein-like I"/>
    <property type="match status" value="1"/>
</dbReference>
<dbReference type="PANTHER" id="PTHR30483:SF6">
    <property type="entry name" value="PERIPLASMIC BINDING PROTEIN OF ABC TRANSPORTER FOR NATURAL AMINO ACIDS"/>
    <property type="match status" value="1"/>
</dbReference>
<evidence type="ECO:0000313" key="3">
    <source>
        <dbReference type="EMBL" id="MFC6723986.1"/>
    </source>
</evidence>
<dbReference type="InterPro" id="IPR028082">
    <property type="entry name" value="Peripla_BP_I"/>
</dbReference>
<dbReference type="EMBL" id="JBHSWU010000080">
    <property type="protein sequence ID" value="MFC6723986.1"/>
    <property type="molecule type" value="Genomic_DNA"/>
</dbReference>
<dbReference type="Proteomes" id="UP001596328">
    <property type="component" value="Unassembled WGS sequence"/>
</dbReference>
<sequence>MEDGTGSFSRRSALKTGGVALAGTTGLAGCTLGPASGGGSDGPILVGATIPKSGSLSSTASAVLTGYNLGVEYINANGGIDGREVQLIVKDDESDAKKARSKLQQIVSNNDVAMLWGSFSSLLVTAGSAFAEQQGIPFLGSTFAYMKPHEKKNYEWTFAPFMKSRDIARATREWFETLQPDPPKRLALWELNTGWGNEMADHWAEQFEGGDYEIALRETYSVGTTDFSTLISQTQAAEADAVLSNPVPPDGITAVKQMNTQDFTPKLVDFVRACDPRAWISALGTNGNYVASSGVGWLGGLDTTGTEALLDRYHQQDGVSDDAVPVDVVGCAFGLAQVAAQALRAAESTENTAIQDALLNGTFDTVLGEFGFDDTGMPAENEITPAVGQWYEGDPMLVHPRTESDYSVETVYPMPAFGSR</sequence>
<dbReference type="CDD" id="cd06338">
    <property type="entry name" value="PBP1_ABC_ligand_binding-like"/>
    <property type="match status" value="1"/>
</dbReference>
<dbReference type="PROSITE" id="PS51318">
    <property type="entry name" value="TAT"/>
    <property type="match status" value="1"/>
</dbReference>
<gene>
    <name evidence="3" type="ORF">ACFQE1_06285</name>
</gene>
<protein>
    <submittedName>
        <fullName evidence="3">Amino acid ABC transporter substrate-binding protein</fullName>
    </submittedName>
</protein>
<dbReference type="InterPro" id="IPR028081">
    <property type="entry name" value="Leu-bd"/>
</dbReference>
<dbReference type="InterPro" id="IPR006311">
    <property type="entry name" value="TAT_signal"/>
</dbReference>
<name>A0ABD5RXR2_9EURY</name>
<feature type="domain" description="Leucine-binding protein" evidence="2">
    <location>
        <begin position="43"/>
        <end position="376"/>
    </location>
</feature>
<keyword evidence="4" id="KW-1185">Reference proteome</keyword>
<proteinExistence type="predicted"/>
<evidence type="ECO:0000313" key="4">
    <source>
        <dbReference type="Proteomes" id="UP001596328"/>
    </source>
</evidence>
<reference evidence="3 4" key="1">
    <citation type="journal article" date="2019" name="Int. J. Syst. Evol. Microbiol.">
        <title>The Global Catalogue of Microorganisms (GCM) 10K type strain sequencing project: providing services to taxonomists for standard genome sequencing and annotation.</title>
        <authorList>
            <consortium name="The Broad Institute Genomics Platform"/>
            <consortium name="The Broad Institute Genome Sequencing Center for Infectious Disease"/>
            <person name="Wu L."/>
            <person name="Ma J."/>
        </authorList>
    </citation>
    <scope>NUCLEOTIDE SEQUENCE [LARGE SCALE GENOMIC DNA]</scope>
    <source>
        <strain evidence="3 4">NBRC 111368</strain>
    </source>
</reference>
<organism evidence="3 4">
    <name type="scientific">Halobium palmae</name>
    <dbReference type="NCBI Taxonomy" id="1776492"/>
    <lineage>
        <taxon>Archaea</taxon>
        <taxon>Methanobacteriati</taxon>
        <taxon>Methanobacteriota</taxon>
        <taxon>Stenosarchaea group</taxon>
        <taxon>Halobacteria</taxon>
        <taxon>Halobacteriales</taxon>
        <taxon>Haloferacaceae</taxon>
        <taxon>Halobium</taxon>
    </lineage>
</organism>
<keyword evidence="1" id="KW-0732">Signal</keyword>
<comment type="caution">
    <text evidence="3">The sequence shown here is derived from an EMBL/GenBank/DDBJ whole genome shotgun (WGS) entry which is preliminary data.</text>
</comment>